<gene>
    <name evidence="2" type="ORF">R1sor_017877</name>
</gene>
<dbReference type="SUPFAM" id="SSF68906">
    <property type="entry name" value="SAP domain"/>
    <property type="match status" value="1"/>
</dbReference>
<dbReference type="InterPro" id="IPR036361">
    <property type="entry name" value="SAP_dom_sf"/>
</dbReference>
<sequence length="532" mass="60801">MPASHVIDSQSPHGVVPPADFEPPEGAAPPNEQLPEYGFVALSKLREFFVAFRVCCPHHGCNQQFGEPRIKVLHQTWSLSFRCAHGHRYGWISTEMELYHSIPDITHRQYHVALSAGLGYTQLNGMCIEMGLARVSEDHFFVFQCRRDRRVGRIQATLDMWAIMKDEAQAAVITRNLHDLNGDPIGGGLVLYADLRYDSTRNGYNGTAVWIDGFDNRVVELVNMTRVEAGNNSWRIEDQAFGLGMQRLVARGMCPDEIVHDDKSSVDIEEAEVYEDLELFTVRQLEDWLRVRGARVVGNKPALIQHIAELRALRAGEGVAQVGSRRYMYPELRSHGIVDKLKGWIYTCCQRHAARTKGPNGRFLPENADCTTLISDIRNAADHWAGVHSICRELPGERPCCDLNTPASDHYFAEGSPTHEKLRVFLEKQITSSKVRFYTRARENFVNETFNSVINKYATKRTHYHRSHEARLGCCAMDWNKNITREPIRIYERRPQHTTIRNRTATRRVLPQWTVHWKTQLCDALFGAHRGD</sequence>
<dbReference type="Proteomes" id="UP001633002">
    <property type="component" value="Unassembled WGS sequence"/>
</dbReference>
<dbReference type="EMBL" id="JBJQOH010000001">
    <property type="protein sequence ID" value="KAL3699855.1"/>
    <property type="molecule type" value="Genomic_DNA"/>
</dbReference>
<name>A0ABD3I822_9MARC</name>
<feature type="region of interest" description="Disordered" evidence="1">
    <location>
        <begin position="1"/>
        <end position="28"/>
    </location>
</feature>
<dbReference type="PANTHER" id="PTHR31751">
    <property type="entry name" value="SI:CH211-108C17.2-RELATED-RELATED"/>
    <property type="match status" value="1"/>
</dbReference>
<proteinExistence type="predicted"/>
<protein>
    <recommendedName>
        <fullName evidence="4">SAP domain-containing protein</fullName>
    </recommendedName>
</protein>
<organism evidence="2 3">
    <name type="scientific">Riccia sorocarpa</name>
    <dbReference type="NCBI Taxonomy" id="122646"/>
    <lineage>
        <taxon>Eukaryota</taxon>
        <taxon>Viridiplantae</taxon>
        <taxon>Streptophyta</taxon>
        <taxon>Embryophyta</taxon>
        <taxon>Marchantiophyta</taxon>
        <taxon>Marchantiopsida</taxon>
        <taxon>Marchantiidae</taxon>
        <taxon>Marchantiales</taxon>
        <taxon>Ricciaceae</taxon>
        <taxon>Riccia</taxon>
    </lineage>
</organism>
<evidence type="ECO:0008006" key="4">
    <source>
        <dbReference type="Google" id="ProtNLM"/>
    </source>
</evidence>
<reference evidence="2 3" key="1">
    <citation type="submission" date="2024-09" db="EMBL/GenBank/DDBJ databases">
        <title>Chromosome-scale assembly of Riccia sorocarpa.</title>
        <authorList>
            <person name="Paukszto L."/>
        </authorList>
    </citation>
    <scope>NUCLEOTIDE SEQUENCE [LARGE SCALE GENOMIC DNA]</scope>
    <source>
        <strain evidence="2">LP-2024</strain>
        <tissue evidence="2">Aerial parts of the thallus</tissue>
    </source>
</reference>
<keyword evidence="3" id="KW-1185">Reference proteome</keyword>
<evidence type="ECO:0000256" key="1">
    <source>
        <dbReference type="SAM" id="MobiDB-lite"/>
    </source>
</evidence>
<comment type="caution">
    <text evidence="2">The sequence shown here is derived from an EMBL/GenBank/DDBJ whole genome shotgun (WGS) entry which is preliminary data.</text>
</comment>
<dbReference type="PANTHER" id="PTHR31751:SF7">
    <property type="entry name" value="THAP-TYPE DOMAIN-CONTAINING PROTEIN"/>
    <property type="match status" value="1"/>
</dbReference>
<accession>A0ABD3I822</accession>
<evidence type="ECO:0000313" key="3">
    <source>
        <dbReference type="Proteomes" id="UP001633002"/>
    </source>
</evidence>
<evidence type="ECO:0000313" key="2">
    <source>
        <dbReference type="EMBL" id="KAL3699855.1"/>
    </source>
</evidence>
<dbReference type="AlphaFoldDB" id="A0ABD3I822"/>